<feature type="non-terminal residue" evidence="1">
    <location>
        <position position="180"/>
    </location>
</feature>
<feature type="non-terminal residue" evidence="1">
    <location>
        <position position="1"/>
    </location>
</feature>
<name>A0ABY7EJB4_MYAAR</name>
<protein>
    <submittedName>
        <fullName evidence="1">Uncharacterized protein</fullName>
    </submittedName>
</protein>
<accession>A0ABY7EJB4</accession>
<evidence type="ECO:0000313" key="2">
    <source>
        <dbReference type="Proteomes" id="UP001164746"/>
    </source>
</evidence>
<proteinExistence type="predicted"/>
<reference evidence="1" key="1">
    <citation type="submission" date="2022-11" db="EMBL/GenBank/DDBJ databases">
        <title>Centuries of genome instability and evolution in soft-shell clam transmissible cancer (bioRxiv).</title>
        <authorList>
            <person name="Hart S.F.M."/>
            <person name="Yonemitsu M.A."/>
            <person name="Giersch R.M."/>
            <person name="Beal B.F."/>
            <person name="Arriagada G."/>
            <person name="Davis B.W."/>
            <person name="Ostrander E.A."/>
            <person name="Goff S.P."/>
            <person name="Metzger M.J."/>
        </authorList>
    </citation>
    <scope>NUCLEOTIDE SEQUENCE</scope>
    <source>
        <strain evidence="1">MELC-2E11</strain>
        <tissue evidence="1">Siphon/mantle</tissue>
    </source>
</reference>
<sequence length="180" mass="19808">RTHGTESISHLVSSYLLVFDTWPAFTIIQARLTTSELIQTPSLIINEVCDAIKIGPSFLCSFRRDGNFHTALVLLMASMWRSHVLGILALCTDTTSALLHYPHDPRRRIHVVPDGSSNDASVDFPFPKIYVVPDGSSNDASVDFTFHKIYVGSDCSSNDASVDFTFPKIYVVPDGSSNDA</sequence>
<dbReference type="EMBL" id="CP111018">
    <property type="protein sequence ID" value="WAR10085.1"/>
    <property type="molecule type" value="Genomic_DNA"/>
</dbReference>
<keyword evidence="2" id="KW-1185">Reference proteome</keyword>
<evidence type="ECO:0000313" key="1">
    <source>
        <dbReference type="EMBL" id="WAR10085.1"/>
    </source>
</evidence>
<dbReference type="Proteomes" id="UP001164746">
    <property type="component" value="Chromosome 7"/>
</dbReference>
<gene>
    <name evidence="1" type="ORF">MAR_035161</name>
</gene>
<organism evidence="1 2">
    <name type="scientific">Mya arenaria</name>
    <name type="common">Soft-shell clam</name>
    <dbReference type="NCBI Taxonomy" id="6604"/>
    <lineage>
        <taxon>Eukaryota</taxon>
        <taxon>Metazoa</taxon>
        <taxon>Spiralia</taxon>
        <taxon>Lophotrochozoa</taxon>
        <taxon>Mollusca</taxon>
        <taxon>Bivalvia</taxon>
        <taxon>Autobranchia</taxon>
        <taxon>Heteroconchia</taxon>
        <taxon>Euheterodonta</taxon>
        <taxon>Imparidentia</taxon>
        <taxon>Neoheterodontei</taxon>
        <taxon>Myida</taxon>
        <taxon>Myoidea</taxon>
        <taxon>Myidae</taxon>
        <taxon>Mya</taxon>
    </lineage>
</organism>